<protein>
    <submittedName>
        <fullName evidence="1">Uncharacterized protein</fullName>
    </submittedName>
</protein>
<dbReference type="EMBL" id="BGZK01001315">
    <property type="protein sequence ID" value="GBP77042.1"/>
    <property type="molecule type" value="Genomic_DNA"/>
</dbReference>
<comment type="caution">
    <text evidence="1">The sequence shown here is derived from an EMBL/GenBank/DDBJ whole genome shotgun (WGS) entry which is preliminary data.</text>
</comment>
<sequence>MAHPIESRCHHTDGIVTVDDHRRKLNQLDLERRTSPLSLNHRTKSLALLNSLPEGLVISKATGTNMYMSSGIIYFICFCCATSCVVAETATSKYSNIPFVRGSLDRFPL</sequence>
<reference evidence="1 2" key="1">
    <citation type="journal article" date="2019" name="Commun. Biol.">
        <title>The bagworm genome reveals a unique fibroin gene that provides high tensile strength.</title>
        <authorList>
            <person name="Kono N."/>
            <person name="Nakamura H."/>
            <person name="Ohtoshi R."/>
            <person name="Tomita M."/>
            <person name="Numata K."/>
            <person name="Arakawa K."/>
        </authorList>
    </citation>
    <scope>NUCLEOTIDE SEQUENCE [LARGE SCALE GENOMIC DNA]</scope>
</reference>
<evidence type="ECO:0000313" key="2">
    <source>
        <dbReference type="Proteomes" id="UP000299102"/>
    </source>
</evidence>
<evidence type="ECO:0000313" key="1">
    <source>
        <dbReference type="EMBL" id="GBP77042.1"/>
    </source>
</evidence>
<accession>A0A4C1YQ58</accession>
<dbReference type="AlphaFoldDB" id="A0A4C1YQ58"/>
<keyword evidence="2" id="KW-1185">Reference proteome</keyword>
<proteinExistence type="predicted"/>
<dbReference type="Proteomes" id="UP000299102">
    <property type="component" value="Unassembled WGS sequence"/>
</dbReference>
<gene>
    <name evidence="1" type="ORF">EVAR_53687_1</name>
</gene>
<organism evidence="1 2">
    <name type="scientific">Eumeta variegata</name>
    <name type="common">Bagworm moth</name>
    <name type="synonym">Eumeta japonica</name>
    <dbReference type="NCBI Taxonomy" id="151549"/>
    <lineage>
        <taxon>Eukaryota</taxon>
        <taxon>Metazoa</taxon>
        <taxon>Ecdysozoa</taxon>
        <taxon>Arthropoda</taxon>
        <taxon>Hexapoda</taxon>
        <taxon>Insecta</taxon>
        <taxon>Pterygota</taxon>
        <taxon>Neoptera</taxon>
        <taxon>Endopterygota</taxon>
        <taxon>Lepidoptera</taxon>
        <taxon>Glossata</taxon>
        <taxon>Ditrysia</taxon>
        <taxon>Tineoidea</taxon>
        <taxon>Psychidae</taxon>
        <taxon>Oiketicinae</taxon>
        <taxon>Eumeta</taxon>
    </lineage>
</organism>
<name>A0A4C1YQ58_EUMVA</name>